<comment type="caution">
    <text evidence="1">The sequence shown here is derived from an EMBL/GenBank/DDBJ whole genome shotgun (WGS) entry which is preliminary data.</text>
</comment>
<gene>
    <name evidence="1" type="ORF">SPIL2461_LOCUS296</name>
</gene>
<evidence type="ECO:0000313" key="1">
    <source>
        <dbReference type="EMBL" id="CAE7154291.1"/>
    </source>
</evidence>
<dbReference type="Proteomes" id="UP000649617">
    <property type="component" value="Unassembled WGS sequence"/>
</dbReference>
<reference evidence="1" key="1">
    <citation type="submission" date="2021-02" db="EMBL/GenBank/DDBJ databases">
        <authorList>
            <person name="Dougan E. K."/>
            <person name="Rhodes N."/>
            <person name="Thang M."/>
            <person name="Chan C."/>
        </authorList>
    </citation>
    <scope>NUCLEOTIDE SEQUENCE</scope>
</reference>
<evidence type="ECO:0000313" key="2">
    <source>
        <dbReference type="Proteomes" id="UP000649617"/>
    </source>
</evidence>
<sequence length="113" mass="11946">RDVAAARQVKSKEDSVWLSVCRSNLSDASQATDFWITAVTETGVVTLKDGVAAQSSVPPSQFADGAWKAIWREFRVLVSGGLQPNEVSLSASSIGKAREQMSAASLSTCNASI</sequence>
<name>A0A812ILU5_SYMPI</name>
<keyword evidence="2" id="KW-1185">Reference proteome</keyword>
<dbReference type="OrthoDB" id="449439at2759"/>
<dbReference type="EMBL" id="CAJNIZ010000139">
    <property type="protein sequence ID" value="CAE7154291.1"/>
    <property type="molecule type" value="Genomic_DNA"/>
</dbReference>
<proteinExistence type="predicted"/>
<feature type="non-terminal residue" evidence="1">
    <location>
        <position position="113"/>
    </location>
</feature>
<organism evidence="1 2">
    <name type="scientific">Symbiodinium pilosum</name>
    <name type="common">Dinoflagellate</name>
    <dbReference type="NCBI Taxonomy" id="2952"/>
    <lineage>
        <taxon>Eukaryota</taxon>
        <taxon>Sar</taxon>
        <taxon>Alveolata</taxon>
        <taxon>Dinophyceae</taxon>
        <taxon>Suessiales</taxon>
        <taxon>Symbiodiniaceae</taxon>
        <taxon>Symbiodinium</taxon>
    </lineage>
</organism>
<protein>
    <submittedName>
        <fullName evidence="1">Uncharacterized protein</fullName>
    </submittedName>
</protein>
<accession>A0A812ILU5</accession>
<dbReference type="AlphaFoldDB" id="A0A812ILU5"/>